<organism evidence="1 2">
    <name type="scientific">Fusarium mangiferae</name>
    <name type="common">Mango malformation disease fungus</name>
    <dbReference type="NCBI Taxonomy" id="192010"/>
    <lineage>
        <taxon>Eukaryota</taxon>
        <taxon>Fungi</taxon>
        <taxon>Dikarya</taxon>
        <taxon>Ascomycota</taxon>
        <taxon>Pezizomycotina</taxon>
        <taxon>Sordariomycetes</taxon>
        <taxon>Hypocreomycetidae</taxon>
        <taxon>Hypocreales</taxon>
        <taxon>Nectriaceae</taxon>
        <taxon>Fusarium</taxon>
        <taxon>Fusarium fujikuroi species complex</taxon>
    </lineage>
</organism>
<reference evidence="2" key="1">
    <citation type="journal article" date="2016" name="Genome Biol. Evol.">
        <title>Comparative 'omics' of the Fusarium fujikuroi species complex highlights differences in genetic potential and metabolite synthesis.</title>
        <authorList>
            <person name="Niehaus E.-M."/>
            <person name="Muensterkoetter M."/>
            <person name="Proctor R.H."/>
            <person name="Brown D.W."/>
            <person name="Sharon A."/>
            <person name="Idan Y."/>
            <person name="Oren-Young L."/>
            <person name="Sieber C.M."/>
            <person name="Novak O."/>
            <person name="Pencik A."/>
            <person name="Tarkowska D."/>
            <person name="Hromadova K."/>
            <person name="Freeman S."/>
            <person name="Maymon M."/>
            <person name="Elazar M."/>
            <person name="Youssef S.A."/>
            <person name="El-Shabrawy E.S.M."/>
            <person name="Shalaby A.B.A."/>
            <person name="Houterman P."/>
            <person name="Brock N.L."/>
            <person name="Burkhardt I."/>
            <person name="Tsavkelova E.A."/>
            <person name="Dickschat J.S."/>
            <person name="Galuszka P."/>
            <person name="Gueldener U."/>
            <person name="Tudzynski B."/>
        </authorList>
    </citation>
    <scope>NUCLEOTIDE SEQUENCE [LARGE SCALE GENOMIC DNA]</scope>
    <source>
        <strain evidence="2">MRC7560</strain>
    </source>
</reference>
<gene>
    <name evidence="1" type="ORF">FMAN_04951</name>
</gene>
<accession>A0A1L7SRN7</accession>
<keyword evidence="2" id="KW-1185">Reference proteome</keyword>
<sequence length="100" mass="11550">MRSTWLHQQRILARVSEVTSFLSEPSLRPSPFYKQTDYLGSSCSHHFSRLAANFGGPQLIIQHLSFYTRNKEVTTSHCTLTITQKLTNRCPRRRTTPIIT</sequence>
<dbReference type="VEuPathDB" id="FungiDB:FMAN_04951"/>
<protein>
    <submittedName>
        <fullName evidence="1">Uncharacterized protein</fullName>
    </submittedName>
</protein>
<name>A0A1L7SRN7_FUSMA</name>
<dbReference type="EMBL" id="FCQH01000003">
    <property type="protein sequence ID" value="CVK88369.1"/>
    <property type="molecule type" value="Genomic_DNA"/>
</dbReference>
<dbReference type="GeneID" id="65084219"/>
<dbReference type="RefSeq" id="XP_041679159.1">
    <property type="nucleotide sequence ID" value="XM_041828280.1"/>
</dbReference>
<dbReference type="Proteomes" id="UP000184255">
    <property type="component" value="Unassembled WGS sequence"/>
</dbReference>
<evidence type="ECO:0000313" key="2">
    <source>
        <dbReference type="Proteomes" id="UP000184255"/>
    </source>
</evidence>
<evidence type="ECO:0000313" key="1">
    <source>
        <dbReference type="EMBL" id="CVK88369.1"/>
    </source>
</evidence>
<comment type="caution">
    <text evidence="1">The sequence shown here is derived from an EMBL/GenBank/DDBJ whole genome shotgun (WGS) entry which is preliminary data.</text>
</comment>
<proteinExistence type="predicted"/>
<dbReference type="AlphaFoldDB" id="A0A1L7SRN7"/>